<dbReference type="InterPro" id="IPR027417">
    <property type="entry name" value="P-loop_NTPase"/>
</dbReference>
<dbReference type="InterPro" id="IPR005331">
    <property type="entry name" value="Sulfotransferase"/>
</dbReference>
<dbReference type="EMBL" id="AJTX02000004">
    <property type="protein sequence ID" value="KKI99816.1"/>
    <property type="molecule type" value="Genomic_DNA"/>
</dbReference>
<proteinExistence type="predicted"/>
<dbReference type="Proteomes" id="UP000034681">
    <property type="component" value="Unassembled WGS sequence"/>
</dbReference>
<dbReference type="Gene3D" id="3.40.50.300">
    <property type="entry name" value="P-loop containing nucleotide triphosphate hydrolases"/>
    <property type="match status" value="1"/>
</dbReference>
<gene>
    <name evidence="1" type="ORF">PROH_08175</name>
</gene>
<reference evidence="1" key="1">
    <citation type="submission" date="2012-04" db="EMBL/GenBank/DDBJ databases">
        <authorList>
            <person name="Borisov I.G."/>
            <person name="Ivanikova N.V."/>
            <person name="Pinevich A.V."/>
        </authorList>
    </citation>
    <scope>NUCLEOTIDE SEQUENCE</scope>
    <source>
        <strain evidence="1">CALU 1027</strain>
    </source>
</reference>
<accession>A0A0M2PZL3</accession>
<sequence>MGRRCQVCRKGLIFVRHQPSLINQGNYFYGNSHNPAHRLQLPKETFTITILRDPLSRLLSYYRYLLYIKNSPQAKQQEPFYQEVSKEALNLGNSFQDFLDRIPQKTIIHQLKMFSKNGQVDEAVDRVLQCSIVCFTESFSEDLGRINQRLQLSLTERRDRSFAGTLDLSPADLAAAREVLAPEFEFIETVQKKLAA</sequence>
<evidence type="ECO:0000313" key="2">
    <source>
        <dbReference type="Proteomes" id="UP000034681"/>
    </source>
</evidence>
<organism evidence="1 2">
    <name type="scientific">Prochlorothrix hollandica PCC 9006 = CALU 1027</name>
    <dbReference type="NCBI Taxonomy" id="317619"/>
    <lineage>
        <taxon>Bacteria</taxon>
        <taxon>Bacillati</taxon>
        <taxon>Cyanobacteriota</taxon>
        <taxon>Cyanophyceae</taxon>
        <taxon>Prochlorotrichales</taxon>
        <taxon>Prochlorotrichaceae</taxon>
        <taxon>Prochlorothrix</taxon>
    </lineage>
</organism>
<evidence type="ECO:0008006" key="3">
    <source>
        <dbReference type="Google" id="ProtNLM"/>
    </source>
</evidence>
<name>A0A0M2PZL3_PROHO</name>
<dbReference type="GO" id="GO:0008146">
    <property type="term" value="F:sulfotransferase activity"/>
    <property type="evidence" value="ECO:0007669"/>
    <property type="project" value="InterPro"/>
</dbReference>
<protein>
    <recommendedName>
        <fullName evidence="3">Sulfotransferase domain-containing protein</fullName>
    </recommendedName>
</protein>
<dbReference type="AlphaFoldDB" id="A0A0M2PZL3"/>
<comment type="caution">
    <text evidence="1">The sequence shown here is derived from an EMBL/GenBank/DDBJ whole genome shotgun (WGS) entry which is preliminary data.</text>
</comment>
<keyword evidence="2" id="KW-1185">Reference proteome</keyword>
<dbReference type="GO" id="GO:0016020">
    <property type="term" value="C:membrane"/>
    <property type="evidence" value="ECO:0007669"/>
    <property type="project" value="InterPro"/>
</dbReference>
<dbReference type="SUPFAM" id="SSF52540">
    <property type="entry name" value="P-loop containing nucleoside triphosphate hydrolases"/>
    <property type="match status" value="1"/>
</dbReference>
<evidence type="ECO:0000313" key="1">
    <source>
        <dbReference type="EMBL" id="KKI99816.1"/>
    </source>
</evidence>
<dbReference type="Pfam" id="PF03567">
    <property type="entry name" value="Sulfotransfer_2"/>
    <property type="match status" value="1"/>
</dbReference>